<dbReference type="RefSeq" id="WP_155034411.1">
    <property type="nucleotide sequence ID" value="NZ_JBHTIG010000060.1"/>
</dbReference>
<dbReference type="EMBL" id="WMJY01000001">
    <property type="protein sequence ID" value="MTH28421.1"/>
    <property type="molecule type" value="Genomic_DNA"/>
</dbReference>
<proteinExistence type="predicted"/>
<organism evidence="1 2">
    <name type="scientific">Myroides pelagicus</name>
    <dbReference type="NCBI Taxonomy" id="270914"/>
    <lineage>
        <taxon>Bacteria</taxon>
        <taxon>Pseudomonadati</taxon>
        <taxon>Bacteroidota</taxon>
        <taxon>Flavobacteriia</taxon>
        <taxon>Flavobacteriales</taxon>
        <taxon>Flavobacteriaceae</taxon>
        <taxon>Myroides</taxon>
    </lineage>
</organism>
<evidence type="ECO:0000313" key="2">
    <source>
        <dbReference type="Proteomes" id="UP000488936"/>
    </source>
</evidence>
<dbReference type="OrthoDB" id="1433594at2"/>
<dbReference type="AlphaFoldDB" id="A0A7K1GHE4"/>
<evidence type="ECO:0000313" key="1">
    <source>
        <dbReference type="EMBL" id="MTH28421.1"/>
    </source>
</evidence>
<accession>A0A7K1GHE4</accession>
<gene>
    <name evidence="1" type="ORF">GJV77_00575</name>
</gene>
<dbReference type="Proteomes" id="UP000488936">
    <property type="component" value="Unassembled WGS sequence"/>
</dbReference>
<comment type="caution">
    <text evidence="1">The sequence shown here is derived from an EMBL/GenBank/DDBJ whole genome shotgun (WGS) entry which is preliminary data.</text>
</comment>
<name>A0A7K1GHE4_9FLAO</name>
<reference evidence="1 2" key="1">
    <citation type="journal article" date="2006" name="Int. J. Syst. Evol. Microbiol.">
        <title>Myroides pelagicus sp. nov., isolated from seawater in Thailand.</title>
        <authorList>
            <person name="Yoon J."/>
            <person name="Maneerat S."/>
            <person name="Kawai F."/>
            <person name="Yokota A."/>
        </authorList>
    </citation>
    <scope>NUCLEOTIDE SEQUENCE [LARGE SCALE GENOMIC DNA]</scope>
    <source>
        <strain evidence="1 2">SM1T</strain>
    </source>
</reference>
<protein>
    <submittedName>
        <fullName evidence="1">Uncharacterized protein</fullName>
    </submittedName>
</protein>
<sequence length="235" mass="26182">MSDLKISVVAEGNEVVVRQGAAAEIHQPGEVKVSNVTIGAVVEFLSKKDVEEGVILDSVLVYSYDRLTMDLSYGLSVKNTYLISSIIELNPDLEAFNINTGKRYSSFELADFIKMNRHLFESKSVAMELVSALKNIKANVNKAIEASRDDRGNKRALIDQVVESNIPEVFNIELPVFKGCGKVVVPIEVVLDESLDCMLLSPDLKQIVAEESKILIDNELDKVKEMHPQLRIYQK</sequence>
<keyword evidence="2" id="KW-1185">Reference proteome</keyword>